<dbReference type="KEGG" id="salq:SYNTR_1190"/>
<dbReference type="OrthoDB" id="597445at2"/>
<protein>
    <submittedName>
        <fullName evidence="1">Uncharacterized protein</fullName>
    </submittedName>
</protein>
<dbReference type="NCBIfam" id="NF040560">
    <property type="entry name" value="CAS_Csx15"/>
    <property type="match status" value="1"/>
</dbReference>
<proteinExistence type="predicted"/>
<sequence>MIIINFSHPMHDKDIKRIEEITNIKVTEIRDIDTFIDIEKNLEEQLFSIIKEVGFTSHQWQTEPFLINPPSLNYSTAALISLIHGLAGHFPAIVRFKPISNVISTSFEVAEIINLQQLREKARQIR</sequence>
<reference evidence="2" key="1">
    <citation type="journal article" date="2019" name="Microbiology">
        <title>Complete Genome Sequence of an Uncultured Bacterium of the Candidate Phylum Bipolaricaulota.</title>
        <authorList>
            <person name="Kadnikov V.V."/>
            <person name="Mardanov A.V."/>
            <person name="Beletsky A.V."/>
            <person name="Frank Y.A."/>
            <person name="Karnachuk O.V."/>
            <person name="Ravin N.V."/>
        </authorList>
    </citation>
    <scope>NUCLEOTIDE SEQUENCE [LARGE SCALE GENOMIC DNA]</scope>
</reference>
<name>A0A6I6DHM7_9FIRM</name>
<evidence type="ECO:0000313" key="1">
    <source>
        <dbReference type="EMBL" id="QGT99783.1"/>
    </source>
</evidence>
<accession>A0A6I6DHM7</accession>
<dbReference type="Proteomes" id="UP000426444">
    <property type="component" value="Chromosome"/>
</dbReference>
<dbReference type="CDD" id="cd09766">
    <property type="entry name" value="Csx15_I-U"/>
    <property type="match status" value="1"/>
</dbReference>
<gene>
    <name evidence="1" type="ORF">SYNTR_1190</name>
</gene>
<keyword evidence="2" id="KW-1185">Reference proteome</keyword>
<organism evidence="1 2">
    <name type="scientific">Candidatus Syntrophocurvum alkaliphilum</name>
    <dbReference type="NCBI Taxonomy" id="2293317"/>
    <lineage>
        <taxon>Bacteria</taxon>
        <taxon>Bacillati</taxon>
        <taxon>Bacillota</taxon>
        <taxon>Clostridia</taxon>
        <taxon>Eubacteriales</taxon>
        <taxon>Syntrophomonadaceae</taxon>
        <taxon>Candidatus Syntrophocurvum</taxon>
    </lineage>
</organism>
<evidence type="ECO:0000313" key="2">
    <source>
        <dbReference type="Proteomes" id="UP000426444"/>
    </source>
</evidence>
<dbReference type="RefSeq" id="WP_156203640.1">
    <property type="nucleotide sequence ID" value="NZ_CP046457.1"/>
</dbReference>
<dbReference type="EMBL" id="CP046457">
    <property type="protein sequence ID" value="QGT99783.1"/>
    <property type="molecule type" value="Genomic_DNA"/>
</dbReference>
<dbReference type="AlphaFoldDB" id="A0A6I6DHM7"/>